<dbReference type="AlphaFoldDB" id="I7IB48"/>
<dbReference type="SMART" id="SM01234">
    <property type="entry name" value="Haemolytic"/>
    <property type="match status" value="1"/>
</dbReference>
<feature type="transmembrane region" description="Helical" evidence="2">
    <location>
        <begin position="5"/>
        <end position="25"/>
    </location>
</feature>
<protein>
    <recommendedName>
        <fullName evidence="1">Putative membrane protein insertion efficiency factor</fullName>
    </recommendedName>
</protein>
<comment type="function">
    <text evidence="1">Could be involved in insertion of integral membrane proteins into the membrane.</text>
</comment>
<evidence type="ECO:0000256" key="2">
    <source>
        <dbReference type="SAM" id="Phobius"/>
    </source>
</evidence>
<dbReference type="HAMAP" id="MF_00386">
    <property type="entry name" value="UPF0161_YidD"/>
    <property type="match status" value="1"/>
</dbReference>
<comment type="similarity">
    <text evidence="1">Belongs to the UPF0161 family.</text>
</comment>
<evidence type="ECO:0000256" key="1">
    <source>
        <dbReference type="HAMAP-Rule" id="MF_00386"/>
    </source>
</evidence>
<dbReference type="Pfam" id="PF01809">
    <property type="entry name" value="YidD"/>
    <property type="match status" value="1"/>
</dbReference>
<accession>I7IB48</accession>
<reference evidence="3" key="1">
    <citation type="journal article" date="2012" name="Vet. Microbiol.">
        <title>Comparative genomic analyses of the Taylorellae.</title>
        <authorList>
            <person name="Hauser H."/>
            <person name="Richter D.C."/>
            <person name="van Tonder A."/>
            <person name="Clark L."/>
            <person name="Preston A."/>
        </authorList>
    </citation>
    <scope>NUCLEOTIDE SEQUENCE</scope>
    <source>
        <strain evidence="3">14/56</strain>
    </source>
</reference>
<dbReference type="InterPro" id="IPR002696">
    <property type="entry name" value="Membr_insert_effic_factor_YidD"/>
</dbReference>
<dbReference type="HOGENOM" id="CLU_144811_5_2_4"/>
<comment type="subcellular location">
    <subcellularLocation>
        <location evidence="1">Cell membrane</location>
        <topology evidence="1">Peripheral membrane protein</topology>
        <orientation evidence="1">Cytoplasmic side</orientation>
    </subcellularLocation>
</comment>
<proteinExistence type="inferred from homology"/>
<dbReference type="OrthoDB" id="9801753at2"/>
<name>I7IB48_9BURK</name>
<gene>
    <name evidence="3" type="ORF">KUK_0868</name>
</gene>
<organism evidence="3">
    <name type="scientific">Taylorella equigenitalis 14/56</name>
    <dbReference type="NCBI Taxonomy" id="1091497"/>
    <lineage>
        <taxon>Bacteria</taxon>
        <taxon>Pseudomonadati</taxon>
        <taxon>Pseudomonadota</taxon>
        <taxon>Betaproteobacteria</taxon>
        <taxon>Burkholderiales</taxon>
        <taxon>Alcaligenaceae</taxon>
        <taxon>Taylorella</taxon>
    </lineage>
</organism>
<evidence type="ECO:0000313" key="3">
    <source>
        <dbReference type="EMBL" id="CCG18168.1"/>
    </source>
</evidence>
<dbReference type="GO" id="GO:0005886">
    <property type="term" value="C:plasma membrane"/>
    <property type="evidence" value="ECO:0007669"/>
    <property type="project" value="UniProtKB-SubCell"/>
</dbReference>
<keyword evidence="1 2" id="KW-0472">Membrane</keyword>
<dbReference type="EMBL" id="HE681423">
    <property type="protein sequence ID" value="CCG18168.1"/>
    <property type="molecule type" value="Genomic_DNA"/>
</dbReference>
<keyword evidence="1" id="KW-1003">Cell membrane</keyword>
<dbReference type="KEGG" id="teg:KUK_0868"/>
<keyword evidence="2" id="KW-1133">Transmembrane helix</keyword>
<dbReference type="PANTHER" id="PTHR33383:SF1">
    <property type="entry name" value="MEMBRANE PROTEIN INSERTION EFFICIENCY FACTOR-RELATED"/>
    <property type="match status" value="1"/>
</dbReference>
<dbReference type="NCBIfam" id="TIGR00278">
    <property type="entry name" value="membrane protein insertion efficiency factor YidD"/>
    <property type="match status" value="1"/>
</dbReference>
<dbReference type="RefSeq" id="WP_015555474.1">
    <property type="nucleotide sequence ID" value="NC_021036.1"/>
</dbReference>
<sequence>MINKVIVYVLTKLIMIYKFLLSPWMGNSCRFTPTCSTYMQTALEEHGALKGTYLGLKRICRCNPLFDGGIDPVPSKDKL</sequence>
<dbReference type="PANTHER" id="PTHR33383">
    <property type="entry name" value="MEMBRANE PROTEIN INSERTION EFFICIENCY FACTOR-RELATED"/>
    <property type="match status" value="1"/>
</dbReference>
<keyword evidence="2" id="KW-0812">Transmembrane</keyword>